<name>A0A369JX35_HYPMA</name>
<dbReference type="AlphaFoldDB" id="A0A369JX35"/>
<proteinExistence type="predicted"/>
<sequence>MSPSSSNRYCTLFRHHLYQLNSQLYYKHNTFFAEHYIVCSHLLFMSSFIRNSVQASPAFPSPHRATSRRHGSAPKTEKRLPYQTSLLFGGSTGLSAEAVHRNDATIWVDKEAGPGSQSIAEIEDRLVHGMRRNYQELPPIDEDDDDLYLPPLSSFEDVGFDYIEAPEVVPVSVPTSPRVRSFSPAVKNAAMMSPRSPSFLSSPGLGSCFNMARKGATSIHSYRPGVRVF</sequence>
<keyword evidence="3" id="KW-1185">Reference proteome</keyword>
<gene>
    <name evidence="2" type="ORF">Hypma_008602</name>
</gene>
<evidence type="ECO:0000256" key="1">
    <source>
        <dbReference type="SAM" id="MobiDB-lite"/>
    </source>
</evidence>
<evidence type="ECO:0000313" key="3">
    <source>
        <dbReference type="Proteomes" id="UP000076154"/>
    </source>
</evidence>
<evidence type="ECO:0000313" key="2">
    <source>
        <dbReference type="EMBL" id="RDB24213.1"/>
    </source>
</evidence>
<organism evidence="2 3">
    <name type="scientific">Hypsizygus marmoreus</name>
    <name type="common">White beech mushroom</name>
    <name type="synonym">Agaricus marmoreus</name>
    <dbReference type="NCBI Taxonomy" id="39966"/>
    <lineage>
        <taxon>Eukaryota</taxon>
        <taxon>Fungi</taxon>
        <taxon>Dikarya</taxon>
        <taxon>Basidiomycota</taxon>
        <taxon>Agaricomycotina</taxon>
        <taxon>Agaricomycetes</taxon>
        <taxon>Agaricomycetidae</taxon>
        <taxon>Agaricales</taxon>
        <taxon>Tricholomatineae</taxon>
        <taxon>Lyophyllaceae</taxon>
        <taxon>Hypsizygus</taxon>
    </lineage>
</organism>
<dbReference type="Proteomes" id="UP000076154">
    <property type="component" value="Unassembled WGS sequence"/>
</dbReference>
<dbReference type="EMBL" id="LUEZ02000045">
    <property type="protein sequence ID" value="RDB24213.1"/>
    <property type="molecule type" value="Genomic_DNA"/>
</dbReference>
<accession>A0A369JX35</accession>
<comment type="caution">
    <text evidence="2">The sequence shown here is derived from an EMBL/GenBank/DDBJ whole genome shotgun (WGS) entry which is preliminary data.</text>
</comment>
<reference evidence="2" key="1">
    <citation type="submission" date="2018-04" db="EMBL/GenBank/DDBJ databases">
        <title>Whole genome sequencing of Hypsizygus marmoreus.</title>
        <authorList>
            <person name="Choi I.-G."/>
            <person name="Min B."/>
            <person name="Kim J.-G."/>
            <person name="Kim S."/>
            <person name="Oh Y.-L."/>
            <person name="Kong W.-S."/>
            <person name="Park H."/>
            <person name="Jeong J."/>
            <person name="Song E.-S."/>
        </authorList>
    </citation>
    <scope>NUCLEOTIDE SEQUENCE [LARGE SCALE GENOMIC DNA]</scope>
    <source>
        <strain evidence="2">51987-8</strain>
    </source>
</reference>
<feature type="region of interest" description="Disordered" evidence="1">
    <location>
        <begin position="57"/>
        <end position="77"/>
    </location>
</feature>
<dbReference type="InParanoid" id="A0A369JX35"/>
<protein>
    <submittedName>
        <fullName evidence="2">Uncharacterized protein</fullName>
    </submittedName>
</protein>